<sequence>MVGVLFAQEAEPRIVSFLLPDPLLKRGTVPRHEVGRLVDDIPDVRRRVDDSGYKRHVSGRVFRRVRQFSRARRRFRGRSPVGRASGGRLSRRPVPAGLRSAPCAVRCGGGGRLCLHRHSTDSGLQHTKGG</sequence>
<keyword evidence="2" id="KW-1185">Reference proteome</keyword>
<organism evidence="1 2">
    <name type="scientific">Olpidium bornovanus</name>
    <dbReference type="NCBI Taxonomy" id="278681"/>
    <lineage>
        <taxon>Eukaryota</taxon>
        <taxon>Fungi</taxon>
        <taxon>Fungi incertae sedis</taxon>
        <taxon>Olpidiomycota</taxon>
        <taxon>Olpidiomycotina</taxon>
        <taxon>Olpidiomycetes</taxon>
        <taxon>Olpidiales</taxon>
        <taxon>Olpidiaceae</taxon>
        <taxon>Olpidium</taxon>
    </lineage>
</organism>
<accession>A0A8H7ZZW4</accession>
<evidence type="ECO:0000313" key="2">
    <source>
        <dbReference type="Proteomes" id="UP000673691"/>
    </source>
</evidence>
<evidence type="ECO:0000313" key="1">
    <source>
        <dbReference type="EMBL" id="KAG5462400.1"/>
    </source>
</evidence>
<dbReference type="Proteomes" id="UP000673691">
    <property type="component" value="Unassembled WGS sequence"/>
</dbReference>
<protein>
    <submittedName>
        <fullName evidence="1">Uncharacterized protein</fullName>
    </submittedName>
</protein>
<proteinExistence type="predicted"/>
<comment type="caution">
    <text evidence="1">The sequence shown here is derived from an EMBL/GenBank/DDBJ whole genome shotgun (WGS) entry which is preliminary data.</text>
</comment>
<dbReference type="EMBL" id="JAEFCI010002188">
    <property type="protein sequence ID" value="KAG5462400.1"/>
    <property type="molecule type" value="Genomic_DNA"/>
</dbReference>
<reference evidence="1 2" key="1">
    <citation type="journal article" name="Sci. Rep.">
        <title>Genome-scale phylogenetic analyses confirm Olpidium as the closest living zoosporic fungus to the non-flagellated, terrestrial fungi.</title>
        <authorList>
            <person name="Chang Y."/>
            <person name="Rochon D."/>
            <person name="Sekimoto S."/>
            <person name="Wang Y."/>
            <person name="Chovatia M."/>
            <person name="Sandor L."/>
            <person name="Salamov A."/>
            <person name="Grigoriev I.V."/>
            <person name="Stajich J.E."/>
            <person name="Spatafora J.W."/>
        </authorList>
    </citation>
    <scope>NUCLEOTIDE SEQUENCE [LARGE SCALE GENOMIC DNA]</scope>
    <source>
        <strain evidence="1">S191</strain>
    </source>
</reference>
<name>A0A8H7ZZW4_9FUNG</name>
<dbReference type="AlphaFoldDB" id="A0A8H7ZZW4"/>
<gene>
    <name evidence="1" type="ORF">BJ554DRAFT_5281</name>
</gene>